<dbReference type="OrthoDB" id="1304813at2759"/>
<reference evidence="2 3" key="1">
    <citation type="journal article" date="2017" name="Genome Biol.">
        <title>New reference genome sequences of hot pepper reveal the massive evolution of plant disease-resistance genes by retroduplication.</title>
        <authorList>
            <person name="Kim S."/>
            <person name="Park J."/>
            <person name="Yeom S.I."/>
            <person name="Kim Y.M."/>
            <person name="Seo E."/>
            <person name="Kim K.T."/>
            <person name="Kim M.S."/>
            <person name="Lee J.M."/>
            <person name="Cheong K."/>
            <person name="Shin H.S."/>
            <person name="Kim S.B."/>
            <person name="Han K."/>
            <person name="Lee J."/>
            <person name="Park M."/>
            <person name="Lee H.A."/>
            <person name="Lee H.Y."/>
            <person name="Lee Y."/>
            <person name="Oh S."/>
            <person name="Lee J.H."/>
            <person name="Choi E."/>
            <person name="Choi E."/>
            <person name="Lee S.E."/>
            <person name="Jeon J."/>
            <person name="Kim H."/>
            <person name="Choi G."/>
            <person name="Song H."/>
            <person name="Lee J."/>
            <person name="Lee S.C."/>
            <person name="Kwon J.K."/>
            <person name="Lee H.Y."/>
            <person name="Koo N."/>
            <person name="Hong Y."/>
            <person name="Kim R.W."/>
            <person name="Kang W.H."/>
            <person name="Huh J.H."/>
            <person name="Kang B.C."/>
            <person name="Yang T.J."/>
            <person name="Lee Y.H."/>
            <person name="Bennetzen J.L."/>
            <person name="Choi D."/>
        </authorList>
    </citation>
    <scope>NUCLEOTIDE SEQUENCE [LARGE SCALE GENOMIC DNA]</scope>
    <source>
        <strain evidence="3">cv. PBC81</strain>
    </source>
</reference>
<sequence length="257" mass="29302">MLNHPWQQCDFNSYVEILASSSKTSLTIEKPDNVQILEDPYQSKPQDSSEFVVGPDSKELLLSSKEVISELKKEFIMKAWASICTKLVGLTPNRASSIQNNVKVILNDMSGMGVDIYPLQNLLGSFFGLATFYDQARSALVNKTIKIKESEPYLKAKEHLKIVLRERDEKYKEVSTSYKSLEKARKKVKKLKARRDAAKQEAVEMESNVTTAEEEFPKYSDVSLVMKNASKVMEKKKQVLEVALQDLVNYKLYLDYP</sequence>
<evidence type="ECO:0000313" key="3">
    <source>
        <dbReference type="Proteomes" id="UP000224567"/>
    </source>
</evidence>
<dbReference type="Gene3D" id="1.20.1270.60">
    <property type="entry name" value="Arfaptin homology (AH) domain/BAR domain"/>
    <property type="match status" value="1"/>
</dbReference>
<comment type="caution">
    <text evidence="2">The sequence shown here is derived from an EMBL/GenBank/DDBJ whole genome shotgun (WGS) entry which is preliminary data.</text>
</comment>
<dbReference type="AlphaFoldDB" id="A0A2G2WJN5"/>
<proteinExistence type="predicted"/>
<name>A0A2G2WJN5_CAPBA</name>
<dbReference type="Proteomes" id="UP000224567">
    <property type="component" value="Unassembled WGS sequence"/>
</dbReference>
<evidence type="ECO:0000256" key="1">
    <source>
        <dbReference type="SAM" id="Coils"/>
    </source>
</evidence>
<evidence type="ECO:0000313" key="2">
    <source>
        <dbReference type="EMBL" id="PHT45456.1"/>
    </source>
</evidence>
<organism evidence="2 3">
    <name type="scientific">Capsicum baccatum</name>
    <name type="common">Peruvian pepper</name>
    <dbReference type="NCBI Taxonomy" id="33114"/>
    <lineage>
        <taxon>Eukaryota</taxon>
        <taxon>Viridiplantae</taxon>
        <taxon>Streptophyta</taxon>
        <taxon>Embryophyta</taxon>
        <taxon>Tracheophyta</taxon>
        <taxon>Spermatophyta</taxon>
        <taxon>Magnoliopsida</taxon>
        <taxon>eudicotyledons</taxon>
        <taxon>Gunneridae</taxon>
        <taxon>Pentapetalae</taxon>
        <taxon>asterids</taxon>
        <taxon>lamiids</taxon>
        <taxon>Solanales</taxon>
        <taxon>Solanaceae</taxon>
        <taxon>Solanoideae</taxon>
        <taxon>Capsiceae</taxon>
        <taxon>Capsicum</taxon>
    </lineage>
</organism>
<reference evidence="3" key="2">
    <citation type="journal article" date="2017" name="J. Anim. Genet.">
        <title>Multiple reference genome sequences of hot pepper reveal the massive evolution of plant disease resistance genes by retroduplication.</title>
        <authorList>
            <person name="Kim S."/>
            <person name="Park J."/>
            <person name="Yeom S.-I."/>
            <person name="Kim Y.-M."/>
            <person name="Seo E."/>
            <person name="Kim K.-T."/>
            <person name="Kim M.-S."/>
            <person name="Lee J.M."/>
            <person name="Cheong K."/>
            <person name="Shin H.-S."/>
            <person name="Kim S.-B."/>
            <person name="Han K."/>
            <person name="Lee J."/>
            <person name="Park M."/>
            <person name="Lee H.-A."/>
            <person name="Lee H.-Y."/>
            <person name="Lee Y."/>
            <person name="Oh S."/>
            <person name="Lee J.H."/>
            <person name="Choi E."/>
            <person name="Choi E."/>
            <person name="Lee S.E."/>
            <person name="Jeon J."/>
            <person name="Kim H."/>
            <person name="Choi G."/>
            <person name="Song H."/>
            <person name="Lee J."/>
            <person name="Lee S.-C."/>
            <person name="Kwon J.-K."/>
            <person name="Lee H.-Y."/>
            <person name="Koo N."/>
            <person name="Hong Y."/>
            <person name="Kim R.W."/>
            <person name="Kang W.-H."/>
            <person name="Huh J.H."/>
            <person name="Kang B.-C."/>
            <person name="Yang T.-J."/>
            <person name="Lee Y.-H."/>
            <person name="Bennetzen J.L."/>
            <person name="Choi D."/>
        </authorList>
    </citation>
    <scope>NUCLEOTIDE SEQUENCE [LARGE SCALE GENOMIC DNA]</scope>
    <source>
        <strain evidence="3">cv. PBC81</strain>
    </source>
</reference>
<protein>
    <submittedName>
        <fullName evidence="2">Uncharacterized protein</fullName>
    </submittedName>
</protein>
<gene>
    <name evidence="2" type="ORF">CQW23_14614</name>
</gene>
<dbReference type="InterPro" id="IPR027267">
    <property type="entry name" value="AH/BAR_dom_sf"/>
</dbReference>
<dbReference type="EMBL" id="MLFT02000006">
    <property type="protein sequence ID" value="PHT45456.1"/>
    <property type="molecule type" value="Genomic_DNA"/>
</dbReference>
<keyword evidence="1" id="KW-0175">Coiled coil</keyword>
<feature type="coiled-coil region" evidence="1">
    <location>
        <begin position="181"/>
        <end position="215"/>
    </location>
</feature>
<keyword evidence="3" id="KW-1185">Reference proteome</keyword>
<accession>A0A2G2WJN5</accession>